<evidence type="ECO:0000313" key="5">
    <source>
        <dbReference type="Proteomes" id="UP000464178"/>
    </source>
</evidence>
<evidence type="ECO:0000313" key="4">
    <source>
        <dbReference type="EMBL" id="VTS03253.1"/>
    </source>
</evidence>
<protein>
    <recommendedName>
        <fullName evidence="3">VWFA domain-containing protein</fullName>
    </recommendedName>
</protein>
<dbReference type="EMBL" id="LR593886">
    <property type="protein sequence ID" value="VTS03253.1"/>
    <property type="molecule type" value="Genomic_DNA"/>
</dbReference>
<accession>A0A6P2DLE6</accession>
<dbReference type="SUPFAM" id="SSF53300">
    <property type="entry name" value="vWA-like"/>
    <property type="match status" value="1"/>
</dbReference>
<gene>
    <name evidence="4" type="ORF">SOIL9_72450</name>
</gene>
<dbReference type="Pfam" id="PF13768">
    <property type="entry name" value="VWA_3"/>
    <property type="match status" value="1"/>
</dbReference>
<keyword evidence="2" id="KW-0472">Membrane</keyword>
<keyword evidence="2" id="KW-0812">Transmembrane</keyword>
<proteinExistence type="predicted"/>
<feature type="transmembrane region" description="Helical" evidence="2">
    <location>
        <begin position="12"/>
        <end position="34"/>
    </location>
</feature>
<feature type="region of interest" description="Disordered" evidence="1">
    <location>
        <begin position="148"/>
        <end position="180"/>
    </location>
</feature>
<feature type="region of interest" description="Disordered" evidence="1">
    <location>
        <begin position="71"/>
        <end position="109"/>
    </location>
</feature>
<reference evidence="4 5" key="1">
    <citation type="submission" date="2019-05" db="EMBL/GenBank/DDBJ databases">
        <authorList>
            <consortium name="Science for Life Laboratories"/>
        </authorList>
    </citation>
    <scope>NUCLEOTIDE SEQUENCE [LARGE SCALE GENOMIC DNA]</scope>
    <source>
        <strain evidence="4">Soil9</strain>
    </source>
</reference>
<evidence type="ECO:0000259" key="3">
    <source>
        <dbReference type="Pfam" id="PF13768"/>
    </source>
</evidence>
<keyword evidence="2" id="KW-1133">Transmembrane helix</keyword>
<keyword evidence="5" id="KW-1185">Reference proteome</keyword>
<organism evidence="4 5">
    <name type="scientific">Gemmata massiliana</name>
    <dbReference type="NCBI Taxonomy" id="1210884"/>
    <lineage>
        <taxon>Bacteria</taxon>
        <taxon>Pseudomonadati</taxon>
        <taxon>Planctomycetota</taxon>
        <taxon>Planctomycetia</taxon>
        <taxon>Gemmatales</taxon>
        <taxon>Gemmataceae</taxon>
        <taxon>Gemmata</taxon>
    </lineage>
</organism>
<evidence type="ECO:0000256" key="1">
    <source>
        <dbReference type="SAM" id="MobiDB-lite"/>
    </source>
</evidence>
<dbReference type="AlphaFoldDB" id="A0A6P2DLE6"/>
<feature type="domain" description="VWFA" evidence="3">
    <location>
        <begin position="188"/>
        <end position="309"/>
    </location>
</feature>
<sequence length="329" mass="34193">MRPRPHSTRVAFRWAVCVSVAIHVAVAGVLFVLLRSNEHKTREVAINTRASADPDVRMSFVEDVVGVEVSPQSVPLTPPAPTPSSIPPEIGTTKPEPPRAPQPPEVPTSANVIPAAPAGPFKAAVPKTLPPELIAMIHKPGAITHSAPVAVSPPVRDPNVKPASGTNGARPSAPAARAMHGALRESQTVVYVLDTSGSMGAAGKFEAARAALVATLKQQPATVRFQIIVYDSSAYPLLASNGSALPTTEANIRAATTALAALEPRGKSNHLVAVRAALGISPDFIVLLTDADDLTARTLKPVLSSVSKAPPVCVGLVTPEGVQQPRELK</sequence>
<feature type="compositionally biased region" description="Pro residues" evidence="1">
    <location>
        <begin position="76"/>
        <end position="86"/>
    </location>
</feature>
<dbReference type="KEGG" id="gms:SOIL9_72450"/>
<dbReference type="Proteomes" id="UP000464178">
    <property type="component" value="Chromosome"/>
</dbReference>
<dbReference type="InterPro" id="IPR002035">
    <property type="entry name" value="VWF_A"/>
</dbReference>
<dbReference type="InterPro" id="IPR036465">
    <property type="entry name" value="vWFA_dom_sf"/>
</dbReference>
<evidence type="ECO:0000256" key="2">
    <source>
        <dbReference type="SAM" id="Phobius"/>
    </source>
</evidence>
<dbReference type="Gene3D" id="3.40.50.410">
    <property type="entry name" value="von Willebrand factor, type A domain"/>
    <property type="match status" value="1"/>
</dbReference>
<name>A0A6P2DLE6_9BACT</name>